<dbReference type="OrthoDB" id="6138663at2759"/>
<dbReference type="InterPro" id="IPR000863">
    <property type="entry name" value="Sulfotransferase_dom"/>
</dbReference>
<dbReference type="InterPro" id="IPR051135">
    <property type="entry name" value="Gal/GlcNAc/GalNAc_ST"/>
</dbReference>
<dbReference type="InterPro" id="IPR027417">
    <property type="entry name" value="P-loop_NTPase"/>
</dbReference>
<evidence type="ECO:0000259" key="1">
    <source>
        <dbReference type="Pfam" id="PF00685"/>
    </source>
</evidence>
<dbReference type="AlphaFoldDB" id="A0A979FTY9"/>
<feature type="domain" description="Sulfotransferase" evidence="1">
    <location>
        <begin position="195"/>
        <end position="420"/>
    </location>
</feature>
<sequence length="490" mass="56888">MRHFFLPRYVRFYPKLMKLALVALSASAIFTSLSLTHSRSIVTSANDKNNPPSDEKTRNMSGLIPVKKLEQLTNDLRRENKIRETKNENQNENVKKLSQVSMVNESIKNFRGKKNFFAQANESVRRRNNDLTSLKYSRVRSITDKYYLTFMKMEGGAGKKDYLAPIKIRMPSANENEKVPLRKDRLLILHTSLGRVGSSWVSEILAQANTEVLYLFEPLKVSERLYNKSMEADTAVAIISSLFNCEFSKEMYKLMRTWKLLYKLPNLDQIPRFNSTYIINDLPNICRSASIIIIKDIRMSVASTEHLLASSALRELRIIYQVRDPRAQLTSWVKNKMEFMINSTALCSQLDKDLSDFSKLSQKFPKNFYFVRYEDLCRSTADQLQKLWNFIRSGVSEPLPEPVSSYIESHNSNIQKQSYSTYRIKELQWSSWRNDRFSVTVLKEVEAACSASMRMLGYLKLTEERNVRNLSIPSVERLNCSYFGREQLCS</sequence>
<dbReference type="SUPFAM" id="SSF52540">
    <property type="entry name" value="P-loop containing nucleoside triphosphate hydrolases"/>
    <property type="match status" value="1"/>
</dbReference>
<name>A0A979FTY9_HYAAZ</name>
<dbReference type="RefSeq" id="XP_047739896.1">
    <property type="nucleotide sequence ID" value="XM_047883940.1"/>
</dbReference>
<dbReference type="Pfam" id="PF00685">
    <property type="entry name" value="Sulfotransfer_1"/>
    <property type="match status" value="1"/>
</dbReference>
<dbReference type="PANTHER" id="PTHR10704">
    <property type="entry name" value="CARBOHYDRATE SULFOTRANSFERASE"/>
    <property type="match status" value="1"/>
</dbReference>
<dbReference type="GO" id="GO:0001517">
    <property type="term" value="F:N-acetylglucosamine 6-O-sulfotransferase activity"/>
    <property type="evidence" value="ECO:0007669"/>
    <property type="project" value="TreeGrafter"/>
</dbReference>
<dbReference type="Gene3D" id="3.40.50.300">
    <property type="entry name" value="P-loop containing nucleotide triphosphate hydrolases"/>
    <property type="match status" value="1"/>
</dbReference>
<evidence type="ECO:0000313" key="3">
    <source>
        <dbReference type="RefSeq" id="XP_047739896.1"/>
    </source>
</evidence>
<reference evidence="3" key="1">
    <citation type="submission" date="2025-08" db="UniProtKB">
        <authorList>
            <consortium name="RefSeq"/>
        </authorList>
    </citation>
    <scope>IDENTIFICATION</scope>
    <source>
        <tissue evidence="3">Whole organism</tissue>
    </source>
</reference>
<gene>
    <name evidence="3" type="primary">LOC125178967</name>
</gene>
<dbReference type="Proteomes" id="UP000694843">
    <property type="component" value="Unplaced"/>
</dbReference>
<evidence type="ECO:0000313" key="2">
    <source>
        <dbReference type="Proteomes" id="UP000694843"/>
    </source>
</evidence>
<protein>
    <submittedName>
        <fullName evidence="3">Carbohydrate sulfotransferase 4-like</fullName>
    </submittedName>
</protein>
<keyword evidence="2" id="KW-1185">Reference proteome</keyword>
<accession>A0A979FTY9</accession>
<dbReference type="GeneID" id="125178967"/>
<dbReference type="GO" id="GO:0006044">
    <property type="term" value="P:N-acetylglucosamine metabolic process"/>
    <property type="evidence" value="ECO:0007669"/>
    <property type="project" value="TreeGrafter"/>
</dbReference>
<organism evidence="2 3">
    <name type="scientific">Hyalella azteca</name>
    <name type="common">Amphipod</name>
    <dbReference type="NCBI Taxonomy" id="294128"/>
    <lineage>
        <taxon>Eukaryota</taxon>
        <taxon>Metazoa</taxon>
        <taxon>Ecdysozoa</taxon>
        <taxon>Arthropoda</taxon>
        <taxon>Crustacea</taxon>
        <taxon>Multicrustacea</taxon>
        <taxon>Malacostraca</taxon>
        <taxon>Eumalacostraca</taxon>
        <taxon>Peracarida</taxon>
        <taxon>Amphipoda</taxon>
        <taxon>Senticaudata</taxon>
        <taxon>Talitrida</taxon>
        <taxon>Talitroidea</taxon>
        <taxon>Hyalellidae</taxon>
        <taxon>Hyalella</taxon>
    </lineage>
</organism>
<dbReference type="GO" id="GO:0006790">
    <property type="term" value="P:sulfur compound metabolic process"/>
    <property type="evidence" value="ECO:0007669"/>
    <property type="project" value="TreeGrafter"/>
</dbReference>
<proteinExistence type="predicted"/>
<dbReference type="KEGG" id="hazt:125178967"/>
<dbReference type="PANTHER" id="PTHR10704:SF44">
    <property type="entry name" value="LD35051P-RELATED"/>
    <property type="match status" value="1"/>
</dbReference>